<dbReference type="EMBL" id="PDNA01000052">
    <property type="protein sequence ID" value="PGH19126.1"/>
    <property type="molecule type" value="Genomic_DNA"/>
</dbReference>
<dbReference type="AlphaFoldDB" id="A0A2B7YC64"/>
<dbReference type="Proteomes" id="UP000224634">
    <property type="component" value="Unassembled WGS sequence"/>
</dbReference>
<evidence type="ECO:0000256" key="7">
    <source>
        <dbReference type="SAM" id="MobiDB-lite"/>
    </source>
</evidence>
<dbReference type="Gene3D" id="3.50.50.60">
    <property type="entry name" value="FAD/NAD(P)-binding domain"/>
    <property type="match status" value="2"/>
</dbReference>
<keyword evidence="3" id="KW-0285">Flavoprotein</keyword>
<evidence type="ECO:0000256" key="2">
    <source>
        <dbReference type="ARBA" id="ARBA00010139"/>
    </source>
</evidence>
<keyword evidence="5" id="KW-0560">Oxidoreductase</keyword>
<dbReference type="InterPro" id="IPR046347">
    <property type="entry name" value="bZIP_sf"/>
</dbReference>
<keyword evidence="4" id="KW-0274">FAD</keyword>
<dbReference type="InterPro" id="IPR036188">
    <property type="entry name" value="FAD/NAD-bd_sf"/>
</dbReference>
<dbReference type="SUPFAM" id="SSF51905">
    <property type="entry name" value="FAD/NAD(P)-binding domain"/>
    <property type="match status" value="2"/>
</dbReference>
<keyword evidence="6" id="KW-0175">Coiled coil</keyword>
<evidence type="ECO:0008006" key="10">
    <source>
        <dbReference type="Google" id="ProtNLM"/>
    </source>
</evidence>
<organism evidence="8 9">
    <name type="scientific">Polytolypa hystricis (strain UAMH7299)</name>
    <dbReference type="NCBI Taxonomy" id="1447883"/>
    <lineage>
        <taxon>Eukaryota</taxon>
        <taxon>Fungi</taxon>
        <taxon>Dikarya</taxon>
        <taxon>Ascomycota</taxon>
        <taxon>Pezizomycotina</taxon>
        <taxon>Eurotiomycetes</taxon>
        <taxon>Eurotiomycetidae</taxon>
        <taxon>Onygenales</taxon>
        <taxon>Onygenales incertae sedis</taxon>
        <taxon>Polytolypa</taxon>
    </lineage>
</organism>
<dbReference type="CDD" id="cd14686">
    <property type="entry name" value="bZIP"/>
    <property type="match status" value="1"/>
</dbReference>
<dbReference type="SUPFAM" id="SSF57959">
    <property type="entry name" value="Leucine zipper domain"/>
    <property type="match status" value="1"/>
</dbReference>
<dbReference type="GO" id="GO:0004499">
    <property type="term" value="F:N,N-dimethylaniline monooxygenase activity"/>
    <property type="evidence" value="ECO:0007669"/>
    <property type="project" value="InterPro"/>
</dbReference>
<evidence type="ECO:0000313" key="8">
    <source>
        <dbReference type="EMBL" id="PGH19126.1"/>
    </source>
</evidence>
<feature type="region of interest" description="Disordered" evidence="7">
    <location>
        <begin position="1"/>
        <end position="48"/>
    </location>
</feature>
<protein>
    <recommendedName>
        <fullName evidence="10">BZIP domain-containing protein</fullName>
    </recommendedName>
</protein>
<feature type="compositionally biased region" description="Polar residues" evidence="7">
    <location>
        <begin position="122"/>
        <end position="131"/>
    </location>
</feature>
<dbReference type="PANTHER" id="PTHR42877">
    <property type="entry name" value="L-ORNITHINE N(5)-MONOOXYGENASE-RELATED"/>
    <property type="match status" value="1"/>
</dbReference>
<comment type="caution">
    <text evidence="8">The sequence shown here is derived from an EMBL/GenBank/DDBJ whole genome shotgun (WGS) entry which is preliminary data.</text>
</comment>
<evidence type="ECO:0000256" key="1">
    <source>
        <dbReference type="ARBA" id="ARBA00001974"/>
    </source>
</evidence>
<feature type="compositionally biased region" description="Basic and acidic residues" evidence="7">
    <location>
        <begin position="26"/>
        <end position="38"/>
    </location>
</feature>
<accession>A0A2B7YC64</accession>
<name>A0A2B7YC64_POLH7</name>
<comment type="similarity">
    <text evidence="2">Belongs to the FAD-binding monooxygenase family.</text>
</comment>
<dbReference type="InterPro" id="IPR051209">
    <property type="entry name" value="FAD-bind_Monooxygenase_sf"/>
</dbReference>
<feature type="coiled-coil region" evidence="6">
    <location>
        <begin position="48"/>
        <end position="75"/>
    </location>
</feature>
<evidence type="ECO:0000256" key="3">
    <source>
        <dbReference type="ARBA" id="ARBA00022630"/>
    </source>
</evidence>
<reference evidence="8 9" key="1">
    <citation type="submission" date="2017-10" db="EMBL/GenBank/DDBJ databases">
        <title>Comparative genomics in systemic dimorphic fungi from Ajellomycetaceae.</title>
        <authorList>
            <person name="Munoz J.F."/>
            <person name="Mcewen J.G."/>
            <person name="Clay O.K."/>
            <person name="Cuomo C.A."/>
        </authorList>
    </citation>
    <scope>NUCLEOTIDE SEQUENCE [LARGE SCALE GENOMIC DNA]</scope>
    <source>
        <strain evidence="8 9">UAMH7299</strain>
    </source>
</reference>
<sequence length="1044" mass="118496">MATTPENMMDTHPRPQRLYKRTGAQVDRKRVQDRESQRQSRIRKKALISSQQQKIRELESTNQQLRAGLDKAGSEGTALCCQLEEALERFKGLARHAELPTIPLESPFVAPSKRGILPDSGTVVSGNTRTSPFDIPSSLRSNDADHDIDTNPLRSFPPSLDIPPERLDQPFQAVSTADFAVPPLDYGDDVLYQVPSLPWTMRSNVIPPTCPLDSLLMTLVSTAREQLRSGHTSLASTAPSDPSLSVLLNTNNDRQVDTISHVISKVVLKFSCLLPALPERVACIWIFHRIVQWKVCQTQATYERIPPWARPMISQIVTPHPEWMDYVPWPRMRAALTNNHKRYDQNELFLPYTEVISINWPYDAEDCISHAGDSEVSMNPIFEKHCQRIENWSLGPGFAKAYPCLGGTYNVVSDIDTAHNVGLSNFAMPALPRDAKLDRVLNGHPSDSQVRNSHAVTMSEIHSRQSQPIHIERPMRIICIGAGASGLLFAYKLQRSFENFELIVYEKNPEIAGTWYENRYPGCACDTPSHNYTYSFEPWAEWPSVYAGAKDIFKYFDNFSRKYDLRKYCRVDHEVVGTAWDTNHNRWDVKVRDVNADRVFEDSCDILINAGGILNGWKWPAIPGLKNFRGTLLHSANYDESTDLRGKRVGLIGNGSSGIQILPTIQPLVSKVTTFIRGPTWVSPIQGLEPHDYSEEERRTFSENPEVLLEHRRKYERGLNTQFGIFLQDTLKQKATRGYMTQAMREKLKNPQLEEQLIPRFAVGCRRLTPGIGYLESLGKENVEVAYGEILQVTENGCLCDDEREHAVDVLICATGFDTSFQPRFPIVNHRGVNLQDYWSQQEPAGYLGLAVAGFPNYLCFLGPNCPIGNGPLLSAIEVQADYMLNLVNRWQTENWAMFSPKEEAVRDFIAYKDEYMKKTIWVEPCRSWYKNNTAEGKVTALWPGSSLHYIEAMKDVRYEDWDIKYDGNRFAWLGNGYSQTELDKLADTGYYIRTEDDSPYLSRSKARKVETKHGTMVDQDGANFFDALTGKAATKERVSHNEP</sequence>
<dbReference type="GO" id="GO:0050661">
    <property type="term" value="F:NADP binding"/>
    <property type="evidence" value="ECO:0007669"/>
    <property type="project" value="InterPro"/>
</dbReference>
<dbReference type="PANTHER" id="PTHR42877:SF8">
    <property type="entry name" value="MONOOXYGENASE"/>
    <property type="match status" value="1"/>
</dbReference>
<dbReference type="Pfam" id="PF00743">
    <property type="entry name" value="FMO-like"/>
    <property type="match status" value="1"/>
</dbReference>
<proteinExistence type="inferred from homology"/>
<evidence type="ECO:0000313" key="9">
    <source>
        <dbReference type="Proteomes" id="UP000224634"/>
    </source>
</evidence>
<dbReference type="GO" id="GO:0003700">
    <property type="term" value="F:DNA-binding transcription factor activity"/>
    <property type="evidence" value="ECO:0007669"/>
    <property type="project" value="InterPro"/>
</dbReference>
<dbReference type="InterPro" id="IPR021833">
    <property type="entry name" value="DUF3425"/>
</dbReference>
<feature type="region of interest" description="Disordered" evidence="7">
    <location>
        <begin position="120"/>
        <end position="162"/>
    </location>
</feature>
<dbReference type="Pfam" id="PF11905">
    <property type="entry name" value="DUF3425"/>
    <property type="match status" value="1"/>
</dbReference>
<dbReference type="GO" id="GO:0050660">
    <property type="term" value="F:flavin adenine dinucleotide binding"/>
    <property type="evidence" value="ECO:0007669"/>
    <property type="project" value="InterPro"/>
</dbReference>
<comment type="cofactor">
    <cofactor evidence="1">
        <name>FAD</name>
        <dbReference type="ChEBI" id="CHEBI:57692"/>
    </cofactor>
</comment>
<keyword evidence="9" id="KW-1185">Reference proteome</keyword>
<dbReference type="STRING" id="1447883.A0A2B7YC64"/>
<evidence type="ECO:0000256" key="4">
    <source>
        <dbReference type="ARBA" id="ARBA00022827"/>
    </source>
</evidence>
<dbReference type="OrthoDB" id="74360at2759"/>
<dbReference type="InterPro" id="IPR020946">
    <property type="entry name" value="Flavin_mOase-like"/>
</dbReference>
<evidence type="ECO:0000256" key="5">
    <source>
        <dbReference type="ARBA" id="ARBA00023002"/>
    </source>
</evidence>
<gene>
    <name evidence="8" type="ORF">AJ80_04204</name>
</gene>
<evidence type="ECO:0000256" key="6">
    <source>
        <dbReference type="SAM" id="Coils"/>
    </source>
</evidence>